<dbReference type="Pfam" id="PF00001">
    <property type="entry name" value="7tm_1"/>
    <property type="match status" value="1"/>
</dbReference>
<proteinExistence type="predicted"/>
<reference evidence="7" key="1">
    <citation type="submission" date="2018-11" db="EMBL/GenBank/DDBJ databases">
        <authorList>
            <person name="Alioto T."/>
            <person name="Alioto T."/>
        </authorList>
    </citation>
    <scope>NUCLEOTIDE SEQUENCE</scope>
</reference>
<evidence type="ECO:0000256" key="4">
    <source>
        <dbReference type="ARBA" id="ARBA00023136"/>
    </source>
</evidence>
<evidence type="ECO:0000256" key="3">
    <source>
        <dbReference type="ARBA" id="ARBA00022989"/>
    </source>
</evidence>
<evidence type="ECO:0000256" key="1">
    <source>
        <dbReference type="ARBA" id="ARBA00004370"/>
    </source>
</evidence>
<dbReference type="PANTHER" id="PTHR46273:SF11">
    <property type="entry name" value="G-PROTEIN COUPLED RECEPTORS FAMILY 1 PROFILE DOMAIN-CONTAINING PROTEIN"/>
    <property type="match status" value="1"/>
</dbReference>
<organism evidence="7 8">
    <name type="scientific">Mytilus galloprovincialis</name>
    <name type="common">Mediterranean mussel</name>
    <dbReference type="NCBI Taxonomy" id="29158"/>
    <lineage>
        <taxon>Eukaryota</taxon>
        <taxon>Metazoa</taxon>
        <taxon>Spiralia</taxon>
        <taxon>Lophotrochozoa</taxon>
        <taxon>Mollusca</taxon>
        <taxon>Bivalvia</taxon>
        <taxon>Autobranchia</taxon>
        <taxon>Pteriomorphia</taxon>
        <taxon>Mytilida</taxon>
        <taxon>Mytiloidea</taxon>
        <taxon>Mytilidae</taxon>
        <taxon>Mytilinae</taxon>
        <taxon>Mytilus</taxon>
    </lineage>
</organism>
<dbReference type="InterPro" id="IPR053219">
    <property type="entry name" value="GPCR_Dmsr-1"/>
</dbReference>
<dbReference type="GO" id="GO:0005886">
    <property type="term" value="C:plasma membrane"/>
    <property type="evidence" value="ECO:0007669"/>
    <property type="project" value="TreeGrafter"/>
</dbReference>
<keyword evidence="3 5" id="KW-1133">Transmembrane helix</keyword>
<keyword evidence="8" id="KW-1185">Reference proteome</keyword>
<evidence type="ECO:0000313" key="8">
    <source>
        <dbReference type="Proteomes" id="UP000596742"/>
    </source>
</evidence>
<accession>A0A8B6BHD5</accession>
<dbReference type="AlphaFoldDB" id="A0A8B6BHD5"/>
<dbReference type="OrthoDB" id="10331225at2759"/>
<name>A0A8B6BHD5_MYTGA</name>
<keyword evidence="2 5" id="KW-0812">Transmembrane</keyword>
<comment type="subcellular location">
    <subcellularLocation>
        <location evidence="1">Membrane</location>
    </subcellularLocation>
</comment>
<dbReference type="InterPro" id="IPR017452">
    <property type="entry name" value="GPCR_Rhodpsn_7TM"/>
</dbReference>
<dbReference type="EMBL" id="UYJE01000173">
    <property type="protein sequence ID" value="VDH90756.1"/>
    <property type="molecule type" value="Genomic_DNA"/>
</dbReference>
<dbReference type="InterPro" id="IPR000276">
    <property type="entry name" value="GPCR_Rhodpsn"/>
</dbReference>
<feature type="transmembrane region" description="Helical" evidence="5">
    <location>
        <begin position="144"/>
        <end position="171"/>
    </location>
</feature>
<gene>
    <name evidence="7" type="ORF">MGAL_10B088897</name>
</gene>
<dbReference type="SUPFAM" id="SSF81321">
    <property type="entry name" value="Family A G protein-coupled receptor-like"/>
    <property type="match status" value="1"/>
</dbReference>
<dbReference type="PANTHER" id="PTHR46273">
    <property type="entry name" value="MYOSUPPRESSIN RECEPTOR 1, ISOFORM B-RELATED"/>
    <property type="match status" value="1"/>
</dbReference>
<dbReference type="CDD" id="cd00637">
    <property type="entry name" value="7tm_classA_rhodopsin-like"/>
    <property type="match status" value="1"/>
</dbReference>
<protein>
    <recommendedName>
        <fullName evidence="6">G-protein coupled receptors family 1 profile domain-containing protein</fullName>
    </recommendedName>
</protein>
<feature type="transmembrane region" description="Helical" evidence="5">
    <location>
        <begin position="52"/>
        <end position="76"/>
    </location>
</feature>
<comment type="caution">
    <text evidence="7">The sequence shown here is derived from an EMBL/GenBank/DDBJ whole genome shotgun (WGS) entry which is preliminary data.</text>
</comment>
<evidence type="ECO:0000313" key="7">
    <source>
        <dbReference type="EMBL" id="VDH90756.1"/>
    </source>
</evidence>
<sequence>MQGLAVADFLTAFSSYGLQPLFNSQFFCRYVKRGSVTNQCTLKDLPYPYCSMVHHLSLATFTFHTISYTITTCLGIQKVIAIRFPIWTRNQLTNKKTVVCCVGCFLFSIAISIPRHFTIGFIRLRDNDMCLYFLNFEAAAEYSSVYYLMIQTVLVTCCCVFMLLSTVYILYKLATNKFRGRITEQRKQERRSVIMVIIVLVVFLVTEVPKVCLYLWWCYNYISGTFFDMGGLERFNKKISYGILVEYEQVMKDLLLRHTDMFSGENYMRWKYCLYLMGGVKLFTIVGCLSNFIIYIVMSTKMRNEISLMFTRRTYNRTDEEGTTQTQIPRNRHSNKIGMDLIQRNGNQRTDDELEINLTQETGNRHSKEIEINLIQETENQRFKMR</sequence>
<dbReference type="GO" id="GO:0008528">
    <property type="term" value="F:G protein-coupled peptide receptor activity"/>
    <property type="evidence" value="ECO:0007669"/>
    <property type="project" value="TreeGrafter"/>
</dbReference>
<evidence type="ECO:0000259" key="6">
    <source>
        <dbReference type="PROSITE" id="PS50262"/>
    </source>
</evidence>
<evidence type="ECO:0000256" key="2">
    <source>
        <dbReference type="ARBA" id="ARBA00022692"/>
    </source>
</evidence>
<feature type="transmembrane region" description="Helical" evidence="5">
    <location>
        <begin position="274"/>
        <end position="298"/>
    </location>
</feature>
<dbReference type="Gene3D" id="1.20.1070.10">
    <property type="entry name" value="Rhodopsin 7-helix transmembrane proteins"/>
    <property type="match status" value="1"/>
</dbReference>
<feature type="transmembrane region" description="Helical" evidence="5">
    <location>
        <begin position="192"/>
        <end position="217"/>
    </location>
</feature>
<dbReference type="Proteomes" id="UP000596742">
    <property type="component" value="Unassembled WGS sequence"/>
</dbReference>
<feature type="domain" description="G-protein coupled receptors family 1 profile" evidence="6">
    <location>
        <begin position="1"/>
        <end position="209"/>
    </location>
</feature>
<evidence type="ECO:0000256" key="5">
    <source>
        <dbReference type="SAM" id="Phobius"/>
    </source>
</evidence>
<keyword evidence="4 5" id="KW-0472">Membrane</keyword>
<dbReference type="PROSITE" id="PS50262">
    <property type="entry name" value="G_PROTEIN_RECEP_F1_2"/>
    <property type="match status" value="1"/>
</dbReference>
<feature type="transmembrane region" description="Helical" evidence="5">
    <location>
        <begin position="97"/>
        <end position="124"/>
    </location>
</feature>